<organism evidence="2 3">
    <name type="scientific">Cladorrhinum samala</name>
    <dbReference type="NCBI Taxonomy" id="585594"/>
    <lineage>
        <taxon>Eukaryota</taxon>
        <taxon>Fungi</taxon>
        <taxon>Dikarya</taxon>
        <taxon>Ascomycota</taxon>
        <taxon>Pezizomycotina</taxon>
        <taxon>Sordariomycetes</taxon>
        <taxon>Sordariomycetidae</taxon>
        <taxon>Sordariales</taxon>
        <taxon>Podosporaceae</taxon>
        <taxon>Cladorrhinum</taxon>
    </lineage>
</organism>
<feature type="transmembrane region" description="Helical" evidence="1">
    <location>
        <begin position="363"/>
        <end position="381"/>
    </location>
</feature>
<keyword evidence="1" id="KW-0472">Membrane</keyword>
<dbReference type="EMBL" id="MU865034">
    <property type="protein sequence ID" value="KAK4459546.1"/>
    <property type="molecule type" value="Genomic_DNA"/>
</dbReference>
<reference evidence="2" key="2">
    <citation type="submission" date="2023-06" db="EMBL/GenBank/DDBJ databases">
        <authorList>
            <consortium name="Lawrence Berkeley National Laboratory"/>
            <person name="Mondo S.J."/>
            <person name="Hensen N."/>
            <person name="Bonometti L."/>
            <person name="Westerberg I."/>
            <person name="Brannstrom I.O."/>
            <person name="Guillou S."/>
            <person name="Cros-Aarteil S."/>
            <person name="Calhoun S."/>
            <person name="Haridas S."/>
            <person name="Kuo A."/>
            <person name="Pangilinan J."/>
            <person name="Riley R."/>
            <person name="Labutti K."/>
            <person name="Andreopoulos B."/>
            <person name="Lipzen A."/>
            <person name="Chen C."/>
            <person name="Yanf M."/>
            <person name="Daum C."/>
            <person name="Ng V."/>
            <person name="Clum A."/>
            <person name="Steindorff A."/>
            <person name="Ohm R."/>
            <person name="Martin F."/>
            <person name="Silar P."/>
            <person name="Natvig D."/>
            <person name="Lalanne C."/>
            <person name="Gautier V."/>
            <person name="Ament-Velasquez S.L."/>
            <person name="Kruys A."/>
            <person name="Hutchinson M.I."/>
            <person name="Powell A.J."/>
            <person name="Barry K."/>
            <person name="Miller A.N."/>
            <person name="Grigoriev I.V."/>
            <person name="Debuchy R."/>
            <person name="Gladieux P."/>
            <person name="Thoren M.H."/>
            <person name="Johannesson H."/>
        </authorList>
    </citation>
    <scope>NUCLEOTIDE SEQUENCE</scope>
    <source>
        <strain evidence="2">PSN324</strain>
    </source>
</reference>
<dbReference type="PANTHER" id="PTHR35043">
    <property type="entry name" value="TRANSCRIPTION FACTOR DOMAIN-CONTAINING PROTEIN"/>
    <property type="match status" value="1"/>
</dbReference>
<dbReference type="AlphaFoldDB" id="A0AAV9HKH1"/>
<reference evidence="2" key="1">
    <citation type="journal article" date="2023" name="Mol. Phylogenet. Evol.">
        <title>Genome-scale phylogeny and comparative genomics of the fungal order Sordariales.</title>
        <authorList>
            <person name="Hensen N."/>
            <person name="Bonometti L."/>
            <person name="Westerberg I."/>
            <person name="Brannstrom I.O."/>
            <person name="Guillou S."/>
            <person name="Cros-Aarteil S."/>
            <person name="Calhoun S."/>
            <person name="Haridas S."/>
            <person name="Kuo A."/>
            <person name="Mondo S."/>
            <person name="Pangilinan J."/>
            <person name="Riley R."/>
            <person name="LaButti K."/>
            <person name="Andreopoulos B."/>
            <person name="Lipzen A."/>
            <person name="Chen C."/>
            <person name="Yan M."/>
            <person name="Daum C."/>
            <person name="Ng V."/>
            <person name="Clum A."/>
            <person name="Steindorff A."/>
            <person name="Ohm R.A."/>
            <person name="Martin F."/>
            <person name="Silar P."/>
            <person name="Natvig D.O."/>
            <person name="Lalanne C."/>
            <person name="Gautier V."/>
            <person name="Ament-Velasquez S.L."/>
            <person name="Kruys A."/>
            <person name="Hutchinson M.I."/>
            <person name="Powell A.J."/>
            <person name="Barry K."/>
            <person name="Miller A.N."/>
            <person name="Grigoriev I.V."/>
            <person name="Debuchy R."/>
            <person name="Gladieux P."/>
            <person name="Hiltunen Thoren M."/>
            <person name="Johannesson H."/>
        </authorList>
    </citation>
    <scope>NUCLEOTIDE SEQUENCE</scope>
    <source>
        <strain evidence="2">PSN324</strain>
    </source>
</reference>
<keyword evidence="1" id="KW-1133">Transmembrane helix</keyword>
<gene>
    <name evidence="2" type="ORF">QBC42DRAFT_274255</name>
</gene>
<evidence type="ECO:0000313" key="3">
    <source>
        <dbReference type="Proteomes" id="UP001321749"/>
    </source>
</evidence>
<dbReference type="Proteomes" id="UP001321749">
    <property type="component" value="Unassembled WGS sequence"/>
</dbReference>
<protein>
    <submittedName>
        <fullName evidence="2">Uncharacterized protein</fullName>
    </submittedName>
</protein>
<evidence type="ECO:0000256" key="1">
    <source>
        <dbReference type="SAM" id="Phobius"/>
    </source>
</evidence>
<feature type="transmembrane region" description="Helical" evidence="1">
    <location>
        <begin position="332"/>
        <end position="351"/>
    </location>
</feature>
<name>A0AAV9HKH1_9PEZI</name>
<accession>A0AAV9HKH1</accession>
<sequence>MTHSYYATMGGFAFSNESPLGDWVTLDGWKRLTLTSLGIFELVKHKPELLPDLSVADIQDKSKASGLAKTIVIMQASWFMVQCLSRMGTGMTISVLELNTFAHALCALVAYAMWWRKPLDISQPTLIKGPGTDQVCGSLYRRSLTWWGSTHVGVRAKAFHESGDKLYAKMMIQNPGLPERPITSGYEWTVQSSSKDGEPLRVVASAPSGFYKPLDCLGPSGQKSSNVMLPPGIVSPSDDGAIFRLYYGQTVFGIGISSGGAFHSNMLHNVWLGRGMKRTVGVFVELSPAEVLLYQLGSERVMPGPGCDLPVIHRIKNSLTDGTCAINNATTMTVGLFIAGTIYGGLHLVAWSPPVRSNAETTIWRFSASFIIIFGCGYWLIGMLRTRWIEFRSKKLRGNSSLLKWLGDLDAVLHFEWIHNVAVLAVIMIYILARIYLVVECFVGVPRLPDSVFETPAWAQYFPHFG</sequence>
<dbReference type="PANTHER" id="PTHR35043:SF9">
    <property type="match status" value="1"/>
</dbReference>
<feature type="transmembrane region" description="Helical" evidence="1">
    <location>
        <begin position="417"/>
        <end position="439"/>
    </location>
</feature>
<proteinExistence type="predicted"/>
<comment type="caution">
    <text evidence="2">The sequence shown here is derived from an EMBL/GenBank/DDBJ whole genome shotgun (WGS) entry which is preliminary data.</text>
</comment>
<evidence type="ECO:0000313" key="2">
    <source>
        <dbReference type="EMBL" id="KAK4459546.1"/>
    </source>
</evidence>
<keyword evidence="3" id="KW-1185">Reference proteome</keyword>
<keyword evidence="1" id="KW-0812">Transmembrane</keyword>